<evidence type="ECO:0000313" key="5">
    <source>
        <dbReference type="Proteomes" id="UP000005204"/>
    </source>
</evidence>
<dbReference type="EnsemblMetazoa" id="XM_004925736.4">
    <property type="protein sequence ID" value="XP_004925793.2"/>
    <property type="gene ID" value="LOC101745284"/>
</dbReference>
<dbReference type="GO" id="GO:0003723">
    <property type="term" value="F:RNA binding"/>
    <property type="evidence" value="ECO:0007669"/>
    <property type="project" value="UniProtKB-KW"/>
</dbReference>
<dbReference type="Pfam" id="PF13865">
    <property type="entry name" value="FoP_duplication"/>
    <property type="match status" value="1"/>
</dbReference>
<dbReference type="GeneID" id="101745284"/>
<feature type="region of interest" description="Disordered" evidence="2">
    <location>
        <begin position="140"/>
        <end position="199"/>
    </location>
</feature>
<dbReference type="InterPro" id="IPR025715">
    <property type="entry name" value="FoP_C"/>
</dbReference>
<keyword evidence="5" id="KW-1185">Reference proteome</keyword>
<organism evidence="4 5">
    <name type="scientific">Bombyx mori</name>
    <name type="common">Silk moth</name>
    <dbReference type="NCBI Taxonomy" id="7091"/>
    <lineage>
        <taxon>Eukaryota</taxon>
        <taxon>Metazoa</taxon>
        <taxon>Ecdysozoa</taxon>
        <taxon>Arthropoda</taxon>
        <taxon>Hexapoda</taxon>
        <taxon>Insecta</taxon>
        <taxon>Pterygota</taxon>
        <taxon>Neoptera</taxon>
        <taxon>Endopterygota</taxon>
        <taxon>Lepidoptera</taxon>
        <taxon>Glossata</taxon>
        <taxon>Ditrysia</taxon>
        <taxon>Bombycoidea</taxon>
        <taxon>Bombycidae</taxon>
        <taxon>Bombycinae</taxon>
        <taxon>Bombyx</taxon>
    </lineage>
</organism>
<reference evidence="4" key="2">
    <citation type="submission" date="2022-06" db="UniProtKB">
        <authorList>
            <consortium name="EnsemblMetazoa"/>
        </authorList>
    </citation>
    <scope>IDENTIFICATION</scope>
    <source>
        <strain evidence="4">p50T (Dazao)</strain>
    </source>
</reference>
<dbReference type="KEGG" id="bmor:101745284"/>
<dbReference type="SMART" id="SM01218">
    <property type="entry name" value="FoP_duplication"/>
    <property type="match status" value="1"/>
</dbReference>
<name>A0A8R1WK13_BOMMO</name>
<evidence type="ECO:0000256" key="1">
    <source>
        <dbReference type="ARBA" id="ARBA00022884"/>
    </source>
</evidence>
<dbReference type="AlphaFoldDB" id="A0A8R1WK13"/>
<proteinExistence type="predicted"/>
<reference evidence="5" key="1">
    <citation type="journal article" date="2008" name="Insect Biochem. Mol. Biol.">
        <title>The genome of a lepidopteran model insect, the silkworm Bombyx mori.</title>
        <authorList>
            <consortium name="International Silkworm Genome Consortium"/>
        </authorList>
    </citation>
    <scope>NUCLEOTIDE SEQUENCE [LARGE SCALE GENOMIC DNA]</scope>
    <source>
        <strain evidence="5">p50T</strain>
    </source>
</reference>
<sequence>MVIEKLHGLQATSITLNDRFTLLSTAGTDRAAMRMKKRPTVHQYLTQTLNIRNRFLIDQIARKLEYQMKRATLRQRLGLGQAPFHQFDNRNTFQSLMRSNSTSNLSNRSVKTRIGRRQFNGNLNRSASFGDLSMAGAGRPLRGFRRRGGGPRAVRGRFSRGAGQQSGRVTRVAQRGRHATRPTGRVPRSQQQKPVPSREQLDAELDQYMASSKSALDLELEAYMREAELLE</sequence>
<evidence type="ECO:0000256" key="2">
    <source>
        <dbReference type="SAM" id="MobiDB-lite"/>
    </source>
</evidence>
<evidence type="ECO:0000259" key="3">
    <source>
        <dbReference type="SMART" id="SM01218"/>
    </source>
</evidence>
<feature type="compositionally biased region" description="Basic residues" evidence="2">
    <location>
        <begin position="142"/>
        <end position="158"/>
    </location>
</feature>
<feature type="domain" description="Chromatin target of PRMT1 protein C-terminal" evidence="3">
    <location>
        <begin position="140"/>
        <end position="230"/>
    </location>
</feature>
<accession>A0A8R1WK13</accession>
<dbReference type="RefSeq" id="XP_004925793.2">
    <property type="nucleotide sequence ID" value="XM_004925736.5"/>
</dbReference>
<dbReference type="Proteomes" id="UP000005204">
    <property type="component" value="Unassembled WGS sequence"/>
</dbReference>
<keyword evidence="1" id="KW-0694">RNA-binding</keyword>
<evidence type="ECO:0000313" key="4">
    <source>
        <dbReference type="EnsemblMetazoa" id="XP_004925793.2"/>
    </source>
</evidence>
<protein>
    <recommendedName>
        <fullName evidence="3">Chromatin target of PRMT1 protein C-terminal domain-containing protein</fullName>
    </recommendedName>
</protein>